<protein>
    <submittedName>
        <fullName evidence="1">Uncharacterized protein</fullName>
    </submittedName>
</protein>
<reference evidence="1 2" key="1">
    <citation type="submission" date="2019-04" db="EMBL/GenBank/DDBJ databases">
        <title>Fungal friends and foes A comparative genomics study of 23 Aspergillus species from section Flavi.</title>
        <authorList>
            <consortium name="DOE Joint Genome Institute"/>
            <person name="Kjaerbolling I."/>
            <person name="Vesth T.C."/>
            <person name="Frisvad J.C."/>
            <person name="Nybo J.L."/>
            <person name="Theobald S."/>
            <person name="Kildgaard S."/>
            <person name="Petersen T.I."/>
            <person name="Kuo A."/>
            <person name="Sato A."/>
            <person name="Lyhne E.K."/>
            <person name="Kogle M.E."/>
            <person name="Wiebenga A."/>
            <person name="Kun R.S."/>
            <person name="Lubbers R.J."/>
            <person name="Makela M.R."/>
            <person name="Barry K."/>
            <person name="Chovatia M."/>
            <person name="Clum A."/>
            <person name="Daum C."/>
            <person name="Haridas S."/>
            <person name="He G."/>
            <person name="LaButti K."/>
            <person name="Lipzen A."/>
            <person name="Mondo S."/>
            <person name="Pangilinan J."/>
            <person name="Riley R."/>
            <person name="Salamov A."/>
            <person name="Simmons B.A."/>
            <person name="Magnuson J.K."/>
            <person name="Henrissat B."/>
            <person name="Mortensen U.H."/>
            <person name="Larsen T.O."/>
            <person name="De vries R.P."/>
            <person name="Grigoriev I.V."/>
            <person name="Machida M."/>
            <person name="Baker S.E."/>
            <person name="Andersen M.R."/>
        </authorList>
    </citation>
    <scope>NUCLEOTIDE SEQUENCE [LARGE SCALE GENOMIC DNA]</scope>
    <source>
        <strain evidence="1 2">CBS 126849</strain>
    </source>
</reference>
<keyword evidence="2" id="KW-1185">Reference proteome</keyword>
<dbReference type="AlphaFoldDB" id="A0A5N6F166"/>
<name>A0A5N6F166_9EURO</name>
<dbReference type="Proteomes" id="UP000326799">
    <property type="component" value="Unassembled WGS sequence"/>
</dbReference>
<dbReference type="EMBL" id="ML733407">
    <property type="protein sequence ID" value="KAB8223239.1"/>
    <property type="molecule type" value="Genomic_DNA"/>
</dbReference>
<accession>A0A5N6F166</accession>
<evidence type="ECO:0000313" key="2">
    <source>
        <dbReference type="Proteomes" id="UP000326799"/>
    </source>
</evidence>
<organism evidence="1 2">
    <name type="scientific">Aspergillus novoparasiticus</name>
    <dbReference type="NCBI Taxonomy" id="986946"/>
    <lineage>
        <taxon>Eukaryota</taxon>
        <taxon>Fungi</taxon>
        <taxon>Dikarya</taxon>
        <taxon>Ascomycota</taxon>
        <taxon>Pezizomycotina</taxon>
        <taxon>Eurotiomycetes</taxon>
        <taxon>Eurotiomycetidae</taxon>
        <taxon>Eurotiales</taxon>
        <taxon>Aspergillaceae</taxon>
        <taxon>Aspergillus</taxon>
        <taxon>Aspergillus subgen. Circumdati</taxon>
    </lineage>
</organism>
<evidence type="ECO:0000313" key="1">
    <source>
        <dbReference type="EMBL" id="KAB8223239.1"/>
    </source>
</evidence>
<proteinExistence type="predicted"/>
<gene>
    <name evidence="1" type="ORF">BDV33DRAFT_189128</name>
</gene>
<sequence>MKQRICVLSGGLIEVVNVPGGGGKETVRVIHQSVTEFLRAQGLAYLTTLDEEDKKAIYVMPDTEPQGNDNIHNCPVPFDGSCSNHLVTEVPDKPSFKLGIPEKQLGSHSIDNSVIIRTC</sequence>